<feature type="transmembrane region" description="Helical" evidence="1">
    <location>
        <begin position="12"/>
        <end position="30"/>
    </location>
</feature>
<keyword evidence="1" id="KW-0472">Membrane</keyword>
<organism evidence="2 3">
    <name type="scientific">Nonomuraea solani</name>
    <dbReference type="NCBI Taxonomy" id="1144553"/>
    <lineage>
        <taxon>Bacteria</taxon>
        <taxon>Bacillati</taxon>
        <taxon>Actinomycetota</taxon>
        <taxon>Actinomycetes</taxon>
        <taxon>Streptosporangiales</taxon>
        <taxon>Streptosporangiaceae</taxon>
        <taxon>Nonomuraea</taxon>
    </lineage>
</organism>
<proteinExistence type="predicted"/>
<reference evidence="2 3" key="1">
    <citation type="submission" date="2016-10" db="EMBL/GenBank/DDBJ databases">
        <authorList>
            <person name="de Groot N.N."/>
        </authorList>
    </citation>
    <scope>NUCLEOTIDE SEQUENCE [LARGE SCALE GENOMIC DNA]</scope>
    <source>
        <strain evidence="2 3">CGMCC 4.7037</strain>
    </source>
</reference>
<dbReference type="AlphaFoldDB" id="A0A1H6E4N0"/>
<protein>
    <submittedName>
        <fullName evidence="2">Uncharacterized protein</fullName>
    </submittedName>
</protein>
<sequence>MGGSGRRRLRWPAVLLWALIWLLHLHDFLVTF</sequence>
<evidence type="ECO:0000256" key="1">
    <source>
        <dbReference type="SAM" id="Phobius"/>
    </source>
</evidence>
<evidence type="ECO:0000313" key="3">
    <source>
        <dbReference type="Proteomes" id="UP000236732"/>
    </source>
</evidence>
<keyword evidence="1" id="KW-0812">Transmembrane</keyword>
<dbReference type="Proteomes" id="UP000236732">
    <property type="component" value="Unassembled WGS sequence"/>
</dbReference>
<dbReference type="EMBL" id="FNVT01000007">
    <property type="protein sequence ID" value="SEG91964.1"/>
    <property type="molecule type" value="Genomic_DNA"/>
</dbReference>
<keyword evidence="3" id="KW-1185">Reference proteome</keyword>
<evidence type="ECO:0000313" key="2">
    <source>
        <dbReference type="EMBL" id="SEG91964.1"/>
    </source>
</evidence>
<gene>
    <name evidence="2" type="ORF">SAMN05444920_107403</name>
</gene>
<accession>A0A1H6E4N0</accession>
<keyword evidence="1" id="KW-1133">Transmembrane helix</keyword>
<name>A0A1H6E4N0_9ACTN</name>